<feature type="signal peptide" evidence="1">
    <location>
        <begin position="1"/>
        <end position="18"/>
    </location>
</feature>
<feature type="chain" id="PRO_5040765492" evidence="1">
    <location>
        <begin position="19"/>
        <end position="174"/>
    </location>
</feature>
<evidence type="ECO:0000313" key="3">
    <source>
        <dbReference type="Proteomes" id="UP001148299"/>
    </source>
</evidence>
<comment type="caution">
    <text evidence="2">The sequence shown here is derived from an EMBL/GenBank/DDBJ whole genome shotgun (WGS) entry which is preliminary data.</text>
</comment>
<evidence type="ECO:0000256" key="1">
    <source>
        <dbReference type="SAM" id="SignalP"/>
    </source>
</evidence>
<reference evidence="2" key="2">
    <citation type="journal article" date="2023" name="IMA Fungus">
        <title>Comparative genomic study of the Penicillium genus elucidates a diverse pangenome and 15 lateral gene transfer events.</title>
        <authorList>
            <person name="Petersen C."/>
            <person name="Sorensen T."/>
            <person name="Nielsen M.R."/>
            <person name="Sondergaard T.E."/>
            <person name="Sorensen J.L."/>
            <person name="Fitzpatrick D.A."/>
            <person name="Frisvad J.C."/>
            <person name="Nielsen K.L."/>
        </authorList>
    </citation>
    <scope>NUCLEOTIDE SEQUENCE</scope>
    <source>
        <strain evidence="2">IBT 35675</strain>
    </source>
</reference>
<accession>A0A9W9V0D1</accession>
<keyword evidence="3" id="KW-1185">Reference proteome</keyword>
<dbReference type="AlphaFoldDB" id="A0A9W9V0D1"/>
<evidence type="ECO:0000313" key="2">
    <source>
        <dbReference type="EMBL" id="KAJ5361825.1"/>
    </source>
</evidence>
<dbReference type="Proteomes" id="UP001148299">
    <property type="component" value="Unassembled WGS sequence"/>
</dbReference>
<keyword evidence="1" id="KW-0732">Signal</keyword>
<gene>
    <name evidence="2" type="ORF">N7541_002669</name>
</gene>
<proteinExistence type="predicted"/>
<sequence length="174" mass="18813">MQLKNFLVAACMALPVLAESTNSTDIAPKLQTRLAQIDIGYKTTYLSLNQAVSGNGNATIDVRALTAATEDGALDKNQPTAALPDTTQLVLCQAYHSLALSGIELNSAFVENLDSFSKSQRHSIASTLSKVSSETSRFSSQVARKALSYCYDTIRYDEKVINNSLQEAMSALRN</sequence>
<name>A0A9W9V0D1_PENBR</name>
<protein>
    <submittedName>
        <fullName evidence="2">Uncharacterized protein</fullName>
    </submittedName>
</protein>
<dbReference type="EMBL" id="JAPZBR010000002">
    <property type="protein sequence ID" value="KAJ5361825.1"/>
    <property type="molecule type" value="Genomic_DNA"/>
</dbReference>
<reference evidence="2" key="1">
    <citation type="submission" date="2022-12" db="EMBL/GenBank/DDBJ databases">
        <authorList>
            <person name="Petersen C."/>
        </authorList>
    </citation>
    <scope>NUCLEOTIDE SEQUENCE</scope>
    <source>
        <strain evidence="2">IBT 35675</strain>
    </source>
</reference>
<organism evidence="2 3">
    <name type="scientific">Penicillium brevicompactum</name>
    <dbReference type="NCBI Taxonomy" id="5074"/>
    <lineage>
        <taxon>Eukaryota</taxon>
        <taxon>Fungi</taxon>
        <taxon>Dikarya</taxon>
        <taxon>Ascomycota</taxon>
        <taxon>Pezizomycotina</taxon>
        <taxon>Eurotiomycetes</taxon>
        <taxon>Eurotiomycetidae</taxon>
        <taxon>Eurotiales</taxon>
        <taxon>Aspergillaceae</taxon>
        <taxon>Penicillium</taxon>
    </lineage>
</organism>